<gene>
    <name evidence="2" type="ORF">IPOD504_LOCUS6229</name>
</gene>
<feature type="non-terminal residue" evidence="2">
    <location>
        <position position="130"/>
    </location>
</feature>
<evidence type="ECO:0000313" key="3">
    <source>
        <dbReference type="Proteomes" id="UP000837857"/>
    </source>
</evidence>
<dbReference type="EMBL" id="OW152830">
    <property type="protein sequence ID" value="CAH2048622.1"/>
    <property type="molecule type" value="Genomic_DNA"/>
</dbReference>
<accession>A0ABN8I6W8</accession>
<dbReference type="Proteomes" id="UP000837857">
    <property type="component" value="Chromosome 18"/>
</dbReference>
<reference evidence="2" key="1">
    <citation type="submission" date="2022-03" db="EMBL/GenBank/DDBJ databases">
        <authorList>
            <person name="Martin H S."/>
        </authorList>
    </citation>
    <scope>NUCLEOTIDE SEQUENCE</scope>
</reference>
<evidence type="ECO:0000313" key="2">
    <source>
        <dbReference type="EMBL" id="CAH2048622.1"/>
    </source>
</evidence>
<keyword evidence="3" id="KW-1185">Reference proteome</keyword>
<proteinExistence type="predicted"/>
<protein>
    <submittedName>
        <fullName evidence="2">Uncharacterized protein</fullName>
    </submittedName>
</protein>
<sequence>MNRSINRSVDIYSASYERSDESTGDGFTQREAEETGHMEPPFPALRWRRSATMTASRSYVTSAPAAAAAMIHRRAVRLAFLPRPHSVGENALKRLRVVAGPKPTVITPCVRIMRAVPDKRYEPTDLIGDS</sequence>
<feature type="region of interest" description="Disordered" evidence="1">
    <location>
        <begin position="16"/>
        <end position="41"/>
    </location>
</feature>
<feature type="compositionally biased region" description="Basic and acidic residues" evidence="1">
    <location>
        <begin position="28"/>
        <end position="37"/>
    </location>
</feature>
<name>A0ABN8I6W8_9NEOP</name>
<evidence type="ECO:0000256" key="1">
    <source>
        <dbReference type="SAM" id="MobiDB-lite"/>
    </source>
</evidence>
<organism evidence="2 3">
    <name type="scientific">Iphiclides podalirius</name>
    <name type="common">scarce swallowtail</name>
    <dbReference type="NCBI Taxonomy" id="110791"/>
    <lineage>
        <taxon>Eukaryota</taxon>
        <taxon>Metazoa</taxon>
        <taxon>Ecdysozoa</taxon>
        <taxon>Arthropoda</taxon>
        <taxon>Hexapoda</taxon>
        <taxon>Insecta</taxon>
        <taxon>Pterygota</taxon>
        <taxon>Neoptera</taxon>
        <taxon>Endopterygota</taxon>
        <taxon>Lepidoptera</taxon>
        <taxon>Glossata</taxon>
        <taxon>Ditrysia</taxon>
        <taxon>Papilionoidea</taxon>
        <taxon>Papilionidae</taxon>
        <taxon>Papilioninae</taxon>
        <taxon>Iphiclides</taxon>
    </lineage>
</organism>